<comment type="caution">
    <text evidence="11">The sequence shown here is derived from an EMBL/GenBank/DDBJ whole genome shotgun (WGS) entry which is preliminary data.</text>
</comment>
<keyword evidence="5" id="KW-0479">Metal-binding</keyword>
<dbReference type="Gene3D" id="3.30.460.10">
    <property type="entry name" value="Beta Polymerase, domain 2"/>
    <property type="match status" value="1"/>
</dbReference>
<evidence type="ECO:0000313" key="11">
    <source>
        <dbReference type="EMBL" id="REH55663.1"/>
    </source>
</evidence>
<dbReference type="RefSeq" id="WP_116172536.1">
    <property type="nucleotide sequence ID" value="NZ_CP144375.1"/>
</dbReference>
<dbReference type="Proteomes" id="UP000256269">
    <property type="component" value="Unassembled WGS sequence"/>
</dbReference>
<dbReference type="InterPro" id="IPR043519">
    <property type="entry name" value="NT_sf"/>
</dbReference>
<organism evidence="11 12">
    <name type="scientific">Kutzneria buriramensis</name>
    <dbReference type="NCBI Taxonomy" id="1045776"/>
    <lineage>
        <taxon>Bacteria</taxon>
        <taxon>Bacillati</taxon>
        <taxon>Actinomycetota</taxon>
        <taxon>Actinomycetes</taxon>
        <taxon>Pseudonocardiales</taxon>
        <taxon>Pseudonocardiaceae</taxon>
        <taxon>Kutzneria</taxon>
    </lineage>
</organism>
<dbReference type="GO" id="GO:0016779">
    <property type="term" value="F:nucleotidyltransferase activity"/>
    <property type="evidence" value="ECO:0007669"/>
    <property type="project" value="UniProtKB-KW"/>
</dbReference>
<evidence type="ECO:0000313" key="12">
    <source>
        <dbReference type="Proteomes" id="UP000256269"/>
    </source>
</evidence>
<dbReference type="OrthoDB" id="9803128at2"/>
<evidence type="ECO:0000256" key="1">
    <source>
        <dbReference type="ARBA" id="ARBA00001946"/>
    </source>
</evidence>
<evidence type="ECO:0000256" key="5">
    <source>
        <dbReference type="ARBA" id="ARBA00022723"/>
    </source>
</evidence>
<feature type="domain" description="Polymerase nucleotidyl transferase" evidence="10">
    <location>
        <begin position="14"/>
        <end position="93"/>
    </location>
</feature>
<reference evidence="11 12" key="1">
    <citation type="submission" date="2018-08" db="EMBL/GenBank/DDBJ databases">
        <title>Genomic Encyclopedia of Archaeal and Bacterial Type Strains, Phase II (KMG-II): from individual species to whole genera.</title>
        <authorList>
            <person name="Goeker M."/>
        </authorList>
    </citation>
    <scope>NUCLEOTIDE SEQUENCE [LARGE SCALE GENOMIC DNA]</scope>
    <source>
        <strain evidence="11 12">DSM 45791</strain>
    </source>
</reference>
<dbReference type="Pfam" id="PF01909">
    <property type="entry name" value="NTP_transf_2"/>
    <property type="match status" value="1"/>
</dbReference>
<dbReference type="InterPro" id="IPR002934">
    <property type="entry name" value="Polymerase_NTP_transf_dom"/>
</dbReference>
<evidence type="ECO:0000256" key="7">
    <source>
        <dbReference type="ARBA" id="ARBA00022840"/>
    </source>
</evidence>
<evidence type="ECO:0000256" key="2">
    <source>
        <dbReference type="ARBA" id="ARBA00022649"/>
    </source>
</evidence>
<dbReference type="PANTHER" id="PTHR33571">
    <property type="entry name" value="SSL8005 PROTEIN"/>
    <property type="match status" value="1"/>
</dbReference>
<keyword evidence="4" id="KW-0548">Nucleotidyltransferase</keyword>
<dbReference type="GO" id="GO:0005524">
    <property type="term" value="F:ATP binding"/>
    <property type="evidence" value="ECO:0007669"/>
    <property type="project" value="UniProtKB-KW"/>
</dbReference>
<evidence type="ECO:0000259" key="10">
    <source>
        <dbReference type="Pfam" id="PF01909"/>
    </source>
</evidence>
<dbReference type="SUPFAM" id="SSF81301">
    <property type="entry name" value="Nucleotidyltransferase"/>
    <property type="match status" value="1"/>
</dbReference>
<proteinExistence type="inferred from homology"/>
<evidence type="ECO:0000256" key="8">
    <source>
        <dbReference type="ARBA" id="ARBA00022842"/>
    </source>
</evidence>
<dbReference type="InterPro" id="IPR052038">
    <property type="entry name" value="Type-VII_TA_antitoxin"/>
</dbReference>
<keyword evidence="3" id="KW-0808">Transferase</keyword>
<keyword evidence="8" id="KW-0460">Magnesium</keyword>
<comment type="cofactor">
    <cofactor evidence="1">
        <name>Mg(2+)</name>
        <dbReference type="ChEBI" id="CHEBI:18420"/>
    </cofactor>
</comment>
<sequence>MHELVKAKQYEVAELCHRLGVLRLDLFGSAVGPSFDVESSDVDVLVEFETGPDFDHFGSFFALKEGLERILGRPVDVVTSTSIRNPYFRQQVMATKETLYAA</sequence>
<keyword evidence="6" id="KW-0547">Nucleotide-binding</keyword>
<evidence type="ECO:0000256" key="6">
    <source>
        <dbReference type="ARBA" id="ARBA00022741"/>
    </source>
</evidence>
<accession>A0A3E0IA99</accession>
<evidence type="ECO:0000256" key="4">
    <source>
        <dbReference type="ARBA" id="ARBA00022695"/>
    </source>
</evidence>
<name>A0A3E0IA99_9PSEU</name>
<evidence type="ECO:0000256" key="9">
    <source>
        <dbReference type="ARBA" id="ARBA00038276"/>
    </source>
</evidence>
<protein>
    <recommendedName>
        <fullName evidence="10">Polymerase nucleotidyl transferase domain-containing protein</fullName>
    </recommendedName>
</protein>
<evidence type="ECO:0000256" key="3">
    <source>
        <dbReference type="ARBA" id="ARBA00022679"/>
    </source>
</evidence>
<dbReference type="GO" id="GO:0046872">
    <property type="term" value="F:metal ion binding"/>
    <property type="evidence" value="ECO:0007669"/>
    <property type="project" value="UniProtKB-KW"/>
</dbReference>
<dbReference type="AlphaFoldDB" id="A0A3E0IA99"/>
<dbReference type="CDD" id="cd05403">
    <property type="entry name" value="NT_KNTase_like"/>
    <property type="match status" value="1"/>
</dbReference>
<keyword evidence="2" id="KW-1277">Toxin-antitoxin system</keyword>
<dbReference type="PANTHER" id="PTHR33571:SF12">
    <property type="entry name" value="BSL3053 PROTEIN"/>
    <property type="match status" value="1"/>
</dbReference>
<gene>
    <name evidence="11" type="ORF">BCF44_101689</name>
</gene>
<comment type="similarity">
    <text evidence="9">Belongs to the MntA antitoxin family.</text>
</comment>
<keyword evidence="7" id="KW-0067">ATP-binding</keyword>
<dbReference type="EMBL" id="QUNO01000001">
    <property type="protein sequence ID" value="REH55663.1"/>
    <property type="molecule type" value="Genomic_DNA"/>
</dbReference>
<keyword evidence="12" id="KW-1185">Reference proteome</keyword>